<feature type="compositionally biased region" description="Basic residues" evidence="1">
    <location>
        <begin position="220"/>
        <end position="237"/>
    </location>
</feature>
<evidence type="ECO:0000313" key="2">
    <source>
        <dbReference type="EMBL" id="HJE90627.1"/>
    </source>
</evidence>
<name>A0A921F2J0_9ACTN</name>
<reference evidence="2" key="2">
    <citation type="submission" date="2021-09" db="EMBL/GenBank/DDBJ databases">
        <authorList>
            <person name="Gilroy R."/>
        </authorList>
    </citation>
    <scope>NUCLEOTIDE SEQUENCE</scope>
    <source>
        <strain evidence="2">ChiGjej1B1-18357</strain>
    </source>
</reference>
<sequence>MATKKSKKADKAFEGPLGQALGVVRTPVYAYIGANDLAIEAATGIVSDLRRRASETAAELQEKAANFQGRAAEVPDRVQAVPADVQALLDKYNPEELRKVAEAYVQVAAGIYSGLATRGEDVVTRLRNDNPQLDAGLNRAGEAVSSADERINDGIEAGEETLGTVSRQTRSLGVRGANKVSKAAHEAADDVSDAAFEASDNIQSVAGKAEAKTSAAAKKVPAKKAPAKKAPAKKAPAKKAASTATKSTASKSTTTKSTTTAKKAPAKKSTAPKTNN</sequence>
<dbReference type="Proteomes" id="UP000776650">
    <property type="component" value="Unassembled WGS sequence"/>
</dbReference>
<evidence type="ECO:0008006" key="4">
    <source>
        <dbReference type="Google" id="ProtNLM"/>
    </source>
</evidence>
<evidence type="ECO:0000256" key="1">
    <source>
        <dbReference type="SAM" id="MobiDB-lite"/>
    </source>
</evidence>
<organism evidence="2 3">
    <name type="scientific">Dietzia timorensis</name>
    <dbReference type="NCBI Taxonomy" id="499555"/>
    <lineage>
        <taxon>Bacteria</taxon>
        <taxon>Bacillati</taxon>
        <taxon>Actinomycetota</taxon>
        <taxon>Actinomycetes</taxon>
        <taxon>Mycobacteriales</taxon>
        <taxon>Dietziaceae</taxon>
        <taxon>Dietzia</taxon>
    </lineage>
</organism>
<feature type="compositionally biased region" description="Low complexity" evidence="1">
    <location>
        <begin position="210"/>
        <end position="219"/>
    </location>
</feature>
<dbReference type="EMBL" id="DYXM01000116">
    <property type="protein sequence ID" value="HJE90627.1"/>
    <property type="molecule type" value="Genomic_DNA"/>
</dbReference>
<feature type="compositionally biased region" description="Low complexity" evidence="1">
    <location>
        <begin position="238"/>
        <end position="276"/>
    </location>
</feature>
<dbReference type="RefSeq" id="WP_303911827.1">
    <property type="nucleotide sequence ID" value="NZ_DYXM01000116.1"/>
</dbReference>
<feature type="region of interest" description="Disordered" evidence="1">
    <location>
        <begin position="210"/>
        <end position="276"/>
    </location>
</feature>
<reference evidence="2" key="1">
    <citation type="journal article" date="2021" name="PeerJ">
        <title>Extensive microbial diversity within the chicken gut microbiome revealed by metagenomics and culture.</title>
        <authorList>
            <person name="Gilroy R."/>
            <person name="Ravi A."/>
            <person name="Getino M."/>
            <person name="Pursley I."/>
            <person name="Horton D.L."/>
            <person name="Alikhan N.F."/>
            <person name="Baker D."/>
            <person name="Gharbi K."/>
            <person name="Hall N."/>
            <person name="Watson M."/>
            <person name="Adriaenssens E.M."/>
            <person name="Foster-Nyarko E."/>
            <person name="Jarju S."/>
            <person name="Secka A."/>
            <person name="Antonio M."/>
            <person name="Oren A."/>
            <person name="Chaudhuri R.R."/>
            <person name="La Ragione R."/>
            <person name="Hildebrand F."/>
            <person name="Pallen M.J."/>
        </authorList>
    </citation>
    <scope>NUCLEOTIDE SEQUENCE</scope>
    <source>
        <strain evidence="2">ChiGjej1B1-18357</strain>
    </source>
</reference>
<accession>A0A921F2J0</accession>
<evidence type="ECO:0000313" key="3">
    <source>
        <dbReference type="Proteomes" id="UP000776650"/>
    </source>
</evidence>
<dbReference type="AlphaFoldDB" id="A0A921F2J0"/>
<proteinExistence type="predicted"/>
<protein>
    <recommendedName>
        <fullName evidence="4">Heparin-binding hemagglutinin</fullName>
    </recommendedName>
</protein>
<comment type="caution">
    <text evidence="2">The sequence shown here is derived from an EMBL/GenBank/DDBJ whole genome shotgun (WGS) entry which is preliminary data.</text>
</comment>
<gene>
    <name evidence="2" type="ORF">K8V11_06425</name>
</gene>